<dbReference type="PANTHER" id="PTHR42781:SF4">
    <property type="entry name" value="SPERMIDINE_PUTRESCINE IMPORT ATP-BINDING PROTEIN POTA"/>
    <property type="match status" value="1"/>
</dbReference>
<reference evidence="4 5" key="1">
    <citation type="submission" date="2024-03" db="EMBL/GenBank/DDBJ databases">
        <title>Novel Streptomyces species of biotechnological and ecological value are a feature of Machair soil.</title>
        <authorList>
            <person name="Prole J.R."/>
            <person name="Goodfellow M."/>
            <person name="Allenby N."/>
            <person name="Ward A.C."/>
        </authorList>
    </citation>
    <scope>NUCLEOTIDE SEQUENCE [LARGE SCALE GENOMIC DNA]</scope>
    <source>
        <strain evidence="4 5">MS1.AVA.1</strain>
    </source>
</reference>
<evidence type="ECO:0000256" key="2">
    <source>
        <dbReference type="SAM" id="MobiDB-lite"/>
    </source>
</evidence>
<keyword evidence="1" id="KW-0813">Transport</keyword>
<dbReference type="EMBL" id="JBBKAK010000001">
    <property type="protein sequence ID" value="MEJ8669481.1"/>
    <property type="molecule type" value="Genomic_DNA"/>
</dbReference>
<keyword evidence="4" id="KW-0067">ATP-binding</keyword>
<proteinExistence type="predicted"/>
<keyword evidence="4" id="KW-0547">Nucleotide-binding</keyword>
<protein>
    <submittedName>
        <fullName evidence="4">ATP-binding cassette domain-containing protein</fullName>
    </submittedName>
</protein>
<dbReference type="InterPro" id="IPR003439">
    <property type="entry name" value="ABC_transporter-like_ATP-bd"/>
</dbReference>
<evidence type="ECO:0000313" key="5">
    <source>
        <dbReference type="Proteomes" id="UP001376459"/>
    </source>
</evidence>
<organism evidence="4 5">
    <name type="scientific">Streptomyces machairae</name>
    <dbReference type="NCBI Taxonomy" id="3134109"/>
    <lineage>
        <taxon>Bacteria</taxon>
        <taxon>Bacillati</taxon>
        <taxon>Actinomycetota</taxon>
        <taxon>Actinomycetes</taxon>
        <taxon>Kitasatosporales</taxon>
        <taxon>Streptomycetaceae</taxon>
        <taxon>Streptomyces</taxon>
    </lineage>
</organism>
<feature type="domain" description="ABC transporter" evidence="3">
    <location>
        <begin position="19"/>
        <end position="63"/>
    </location>
</feature>
<feature type="region of interest" description="Disordered" evidence="2">
    <location>
        <begin position="73"/>
        <end position="99"/>
    </location>
</feature>
<evidence type="ECO:0000259" key="3">
    <source>
        <dbReference type="Pfam" id="PF00005"/>
    </source>
</evidence>
<comment type="caution">
    <text evidence="4">The sequence shown here is derived from an EMBL/GenBank/DDBJ whole genome shotgun (WGS) entry which is preliminary data.</text>
</comment>
<dbReference type="Pfam" id="PF00005">
    <property type="entry name" value="ABC_tran"/>
    <property type="match status" value="1"/>
</dbReference>
<dbReference type="InterPro" id="IPR050093">
    <property type="entry name" value="ABC_SmlMolc_Importer"/>
</dbReference>
<evidence type="ECO:0000313" key="4">
    <source>
        <dbReference type="EMBL" id="MEJ8669481.1"/>
    </source>
</evidence>
<dbReference type="SUPFAM" id="SSF52540">
    <property type="entry name" value="P-loop containing nucleoside triphosphate hydrolases"/>
    <property type="match status" value="1"/>
</dbReference>
<dbReference type="PANTHER" id="PTHR42781">
    <property type="entry name" value="SPERMIDINE/PUTRESCINE IMPORT ATP-BINDING PROTEIN POTA"/>
    <property type="match status" value="1"/>
</dbReference>
<dbReference type="GO" id="GO:0005524">
    <property type="term" value="F:ATP binding"/>
    <property type="evidence" value="ECO:0007669"/>
    <property type="project" value="UniProtKB-KW"/>
</dbReference>
<evidence type="ECO:0000256" key="1">
    <source>
        <dbReference type="ARBA" id="ARBA00022448"/>
    </source>
</evidence>
<dbReference type="Gene3D" id="3.40.50.300">
    <property type="entry name" value="P-loop containing nucleotide triphosphate hydrolases"/>
    <property type="match status" value="1"/>
</dbReference>
<dbReference type="Proteomes" id="UP001376459">
    <property type="component" value="Unassembled WGS sequence"/>
</dbReference>
<keyword evidence="5" id="KW-1185">Reference proteome</keyword>
<accession>A0ABU8UKP2</accession>
<gene>
    <name evidence="4" type="ORF">WKI71_16830</name>
</gene>
<sequence>MSGIRFDSVSVAYDGNVVLDSLDLTVEPGEVMALLGPSGSGKTTALRAVAGFVRPASGGCSWAVRTSPTCRRTGAASGWSSSSTRCSRTCGSRRTSPSG</sequence>
<name>A0ABU8UKP2_9ACTN</name>
<dbReference type="InterPro" id="IPR027417">
    <property type="entry name" value="P-loop_NTPase"/>
</dbReference>